<evidence type="ECO:0000259" key="6">
    <source>
        <dbReference type="Pfam" id="PF04932"/>
    </source>
</evidence>
<dbReference type="KEGG" id="ttf:THTE_4170"/>
<evidence type="ECO:0000313" key="7">
    <source>
        <dbReference type="EMBL" id="ASV76771.1"/>
    </source>
</evidence>
<dbReference type="SMART" id="SM00028">
    <property type="entry name" value="TPR"/>
    <property type="match status" value="4"/>
</dbReference>
<dbReference type="OrthoDB" id="238751at2"/>
<dbReference type="GO" id="GO:0016020">
    <property type="term" value="C:membrane"/>
    <property type="evidence" value="ECO:0007669"/>
    <property type="project" value="UniProtKB-SubCell"/>
</dbReference>
<dbReference type="AlphaFoldDB" id="A0A286RLF5"/>
<feature type="transmembrane region" description="Helical" evidence="5">
    <location>
        <begin position="12"/>
        <end position="29"/>
    </location>
</feature>
<feature type="transmembrane region" description="Helical" evidence="5">
    <location>
        <begin position="69"/>
        <end position="92"/>
    </location>
</feature>
<protein>
    <recommendedName>
        <fullName evidence="6">O-antigen ligase-related domain-containing protein</fullName>
    </recommendedName>
</protein>
<gene>
    <name evidence="7" type="ORF">THTE_4170</name>
</gene>
<evidence type="ECO:0000256" key="5">
    <source>
        <dbReference type="SAM" id="Phobius"/>
    </source>
</evidence>
<dbReference type="InterPro" id="IPR019734">
    <property type="entry name" value="TPR_rpt"/>
</dbReference>
<proteinExistence type="predicted"/>
<feature type="transmembrane region" description="Helical" evidence="5">
    <location>
        <begin position="207"/>
        <end position="224"/>
    </location>
</feature>
<feature type="transmembrane region" description="Helical" evidence="5">
    <location>
        <begin position="130"/>
        <end position="147"/>
    </location>
</feature>
<evidence type="ECO:0000256" key="3">
    <source>
        <dbReference type="ARBA" id="ARBA00022989"/>
    </source>
</evidence>
<keyword evidence="8" id="KW-1185">Reference proteome</keyword>
<name>A0A286RLF5_9BACT</name>
<feature type="transmembrane region" description="Helical" evidence="5">
    <location>
        <begin position="501"/>
        <end position="523"/>
    </location>
</feature>
<dbReference type="Proteomes" id="UP000215086">
    <property type="component" value="Chromosome"/>
</dbReference>
<dbReference type="Pfam" id="PF04932">
    <property type="entry name" value="Wzy_C"/>
    <property type="match status" value="1"/>
</dbReference>
<dbReference type="PANTHER" id="PTHR37422">
    <property type="entry name" value="TEICHURONIC ACID BIOSYNTHESIS PROTEIN TUAE"/>
    <property type="match status" value="1"/>
</dbReference>
<keyword evidence="4 5" id="KW-0472">Membrane</keyword>
<keyword evidence="2 5" id="KW-0812">Transmembrane</keyword>
<dbReference type="SUPFAM" id="SSF48452">
    <property type="entry name" value="TPR-like"/>
    <property type="match status" value="1"/>
</dbReference>
<reference evidence="7 8" key="1">
    <citation type="journal article" name="Front. Microbiol.">
        <title>Sugar Metabolism of the First Thermophilic Planctomycete Thermogutta terrifontis: Comparative Genomic and Transcriptomic Approaches.</title>
        <authorList>
            <person name="Elcheninov A.G."/>
            <person name="Menzel P."/>
            <person name="Gudbergsdottir S.R."/>
            <person name="Slesarev A.I."/>
            <person name="Kadnikov V.V."/>
            <person name="Krogh A."/>
            <person name="Bonch-Osmolovskaya E.A."/>
            <person name="Peng X."/>
            <person name="Kublanov I.V."/>
        </authorList>
    </citation>
    <scope>NUCLEOTIDE SEQUENCE [LARGE SCALE GENOMIC DNA]</scope>
    <source>
        <strain evidence="7 8">R1</strain>
    </source>
</reference>
<keyword evidence="3 5" id="KW-1133">Transmembrane helix</keyword>
<dbReference type="InterPro" id="IPR011990">
    <property type="entry name" value="TPR-like_helical_dom_sf"/>
</dbReference>
<evidence type="ECO:0000256" key="1">
    <source>
        <dbReference type="ARBA" id="ARBA00004141"/>
    </source>
</evidence>
<accession>A0A286RLF5</accession>
<feature type="transmembrane region" description="Helical" evidence="5">
    <location>
        <begin position="159"/>
        <end position="177"/>
    </location>
</feature>
<dbReference type="EMBL" id="CP018477">
    <property type="protein sequence ID" value="ASV76771.1"/>
    <property type="molecule type" value="Genomic_DNA"/>
</dbReference>
<organism evidence="7 8">
    <name type="scientific">Thermogutta terrifontis</name>
    <dbReference type="NCBI Taxonomy" id="1331910"/>
    <lineage>
        <taxon>Bacteria</taxon>
        <taxon>Pseudomonadati</taxon>
        <taxon>Planctomycetota</taxon>
        <taxon>Planctomycetia</taxon>
        <taxon>Pirellulales</taxon>
        <taxon>Thermoguttaceae</taxon>
        <taxon>Thermogutta</taxon>
    </lineage>
</organism>
<feature type="transmembrane region" description="Helical" evidence="5">
    <location>
        <begin position="397"/>
        <end position="418"/>
    </location>
</feature>
<feature type="transmembrane region" description="Helical" evidence="5">
    <location>
        <begin position="35"/>
        <end position="57"/>
    </location>
</feature>
<dbReference type="InterPro" id="IPR007016">
    <property type="entry name" value="O-antigen_ligase-rel_domated"/>
</dbReference>
<feature type="transmembrane region" description="Helical" evidence="5">
    <location>
        <begin position="456"/>
        <end position="474"/>
    </location>
</feature>
<sequence>MHNKAVISLIHRITDGVLIVGLALTVLLLGGRSPWAEAVLLATALMSASLAAVAGILSRRSVRLGGAEWVLVGGVLLGIIQLCPLPAGWLHVLSPHMDHLLPGWRSPATASVLGEWRTISLAPQETRPGLGLWIGYSFLFATTVYRIQKIEHVEHYLRFIALGIVVVAGFGLLQYLFANGKFFWFYEHPFAHTRDAVKGSFVNRNHFAEFIALGMGPLLWWLLYRRPADRAKRSSKTGSFSTDSAVEQHLLCWMAVPVVVVALLLSFSRGGITASLVAALVAGVALAGAGAVRGRWMWIALVGLAVIAPAIAIIGPQTVTARWQGVFRFQWSEIDSAQARTHVWQNTWRAARDFWMTGSGIGSFSVVHPHYQSARYSGHYYTHAENGFLQVLLETGLPGFLILLAGLILVARWTWVAVIQASDSRHRTGAAVIAGGLLAFTLHGLVDYVWYNPALAGVVSVLAGCLAALARLGVRSASVPQTTFQKPFSATELAQTGRPRLTLPVLGLSLAVVLSLPIVAPILTERYRAGFAELAWHRYLILYRQSGDIEELFRGEDKSATVQDLDSTEALGGNAQADLAASADAIPNEDAENREQADRTYSFSPAEIQSPEGVFGQQLKEAIEREWEMIRCLQDVVRLDPKRAEAHLRLAKAYLRLFHLQQSCCANPMPLSQIRDAALHAQFASVQELRSWLRAAFGDHVELLDRASEESLIACRLCPLQAEAYFILGQTSFLRGESEGTLLTWYEQALAVRPNDGDLLFRIGAEFAFIGRLEDGIALWRKAFSCGPWYRERLLRFLVGRSPPELVDQEIAFLLETFEPDLESLRLMYRLYRKRYPPEMLTRLQRTYASALQAALSRDEVASEERSNLWLEAYFLFQDAGDEEQAIACAREAVRANPASYRARYYLAISLEKVGMYAEAEEHLRWCVQRRPGHRALQKRLQDVASKRLEAERLARMPGGEIAGFGRSR</sequence>
<evidence type="ECO:0000256" key="2">
    <source>
        <dbReference type="ARBA" id="ARBA00022692"/>
    </source>
</evidence>
<dbReference type="InterPro" id="IPR051533">
    <property type="entry name" value="WaaL-like"/>
</dbReference>
<dbReference type="Gene3D" id="1.25.40.10">
    <property type="entry name" value="Tetratricopeptide repeat domain"/>
    <property type="match status" value="2"/>
</dbReference>
<feature type="transmembrane region" description="Helical" evidence="5">
    <location>
        <begin position="430"/>
        <end position="450"/>
    </location>
</feature>
<dbReference type="PANTHER" id="PTHR37422:SF23">
    <property type="entry name" value="TEICHURONIC ACID BIOSYNTHESIS PROTEIN TUAE"/>
    <property type="match status" value="1"/>
</dbReference>
<feature type="transmembrane region" description="Helical" evidence="5">
    <location>
        <begin position="271"/>
        <end position="289"/>
    </location>
</feature>
<feature type="transmembrane region" description="Helical" evidence="5">
    <location>
        <begin position="245"/>
        <end position="265"/>
    </location>
</feature>
<feature type="domain" description="O-antigen ligase-related" evidence="6">
    <location>
        <begin position="259"/>
        <end position="404"/>
    </location>
</feature>
<comment type="subcellular location">
    <subcellularLocation>
        <location evidence="1">Membrane</location>
        <topology evidence="1">Multi-pass membrane protein</topology>
    </subcellularLocation>
</comment>
<evidence type="ECO:0000256" key="4">
    <source>
        <dbReference type="ARBA" id="ARBA00023136"/>
    </source>
</evidence>
<evidence type="ECO:0000313" key="8">
    <source>
        <dbReference type="Proteomes" id="UP000215086"/>
    </source>
</evidence>
<feature type="transmembrane region" description="Helical" evidence="5">
    <location>
        <begin position="296"/>
        <end position="315"/>
    </location>
</feature>
<dbReference type="Pfam" id="PF13432">
    <property type="entry name" value="TPR_16"/>
    <property type="match status" value="1"/>
</dbReference>